<evidence type="ECO:0000256" key="2">
    <source>
        <dbReference type="ARBA" id="ARBA00023015"/>
    </source>
</evidence>
<dbReference type="GO" id="GO:0006352">
    <property type="term" value="P:DNA-templated transcription initiation"/>
    <property type="evidence" value="ECO:0007669"/>
    <property type="project" value="InterPro"/>
</dbReference>
<keyword evidence="8" id="KW-1185">Reference proteome</keyword>
<dbReference type="PANTHER" id="PTHR43133:SF63">
    <property type="entry name" value="RNA POLYMERASE SIGMA FACTOR FECI-RELATED"/>
    <property type="match status" value="1"/>
</dbReference>
<dbReference type="InterPro" id="IPR007627">
    <property type="entry name" value="RNA_pol_sigma70_r2"/>
</dbReference>
<dbReference type="Gene3D" id="1.10.1740.10">
    <property type="match status" value="1"/>
</dbReference>
<dbReference type="InterPro" id="IPR014284">
    <property type="entry name" value="RNA_pol_sigma-70_dom"/>
</dbReference>
<dbReference type="InterPro" id="IPR013324">
    <property type="entry name" value="RNA_pol_sigma_r3/r4-like"/>
</dbReference>
<dbReference type="InterPro" id="IPR013325">
    <property type="entry name" value="RNA_pol_sigma_r2"/>
</dbReference>
<gene>
    <name evidence="7" type="ORF">FSB78_06510</name>
</gene>
<name>A0A5C6UER6_9SPHN</name>
<dbReference type="Gene3D" id="1.10.10.10">
    <property type="entry name" value="Winged helix-like DNA-binding domain superfamily/Winged helix DNA-binding domain"/>
    <property type="match status" value="1"/>
</dbReference>
<feature type="domain" description="RNA polymerase sigma-70 region 2" evidence="6">
    <location>
        <begin position="14"/>
        <end position="70"/>
    </location>
</feature>
<accession>A0A5C6UER6</accession>
<protein>
    <submittedName>
        <fullName evidence="7">Sigma-70 family RNA polymerase sigma factor</fullName>
    </submittedName>
</protein>
<evidence type="ECO:0000313" key="8">
    <source>
        <dbReference type="Proteomes" id="UP000321250"/>
    </source>
</evidence>
<dbReference type="PANTHER" id="PTHR43133">
    <property type="entry name" value="RNA POLYMERASE ECF-TYPE SIGMA FACTO"/>
    <property type="match status" value="1"/>
</dbReference>
<dbReference type="SUPFAM" id="SSF88659">
    <property type="entry name" value="Sigma3 and sigma4 domains of RNA polymerase sigma factors"/>
    <property type="match status" value="1"/>
</dbReference>
<proteinExistence type="inferred from homology"/>
<dbReference type="OrthoDB" id="7447094at2"/>
<keyword evidence="3" id="KW-0731">Sigma factor</keyword>
<evidence type="ECO:0000256" key="5">
    <source>
        <dbReference type="SAM" id="MobiDB-lite"/>
    </source>
</evidence>
<comment type="caution">
    <text evidence="7">The sequence shown here is derived from an EMBL/GenBank/DDBJ whole genome shotgun (WGS) entry which is preliminary data.</text>
</comment>
<evidence type="ECO:0000256" key="4">
    <source>
        <dbReference type="ARBA" id="ARBA00023163"/>
    </source>
</evidence>
<dbReference type="RefSeq" id="WP_147081065.1">
    <property type="nucleotide sequence ID" value="NZ_VOQR01000001.1"/>
</dbReference>
<feature type="region of interest" description="Disordered" evidence="5">
    <location>
        <begin position="75"/>
        <end position="94"/>
    </location>
</feature>
<organism evidence="7 8">
    <name type="scientific">Sphingomonas ginsenosidivorax</name>
    <dbReference type="NCBI Taxonomy" id="862135"/>
    <lineage>
        <taxon>Bacteria</taxon>
        <taxon>Pseudomonadati</taxon>
        <taxon>Pseudomonadota</taxon>
        <taxon>Alphaproteobacteria</taxon>
        <taxon>Sphingomonadales</taxon>
        <taxon>Sphingomonadaceae</taxon>
        <taxon>Sphingomonas</taxon>
    </lineage>
</organism>
<evidence type="ECO:0000259" key="6">
    <source>
        <dbReference type="Pfam" id="PF04542"/>
    </source>
</evidence>
<comment type="similarity">
    <text evidence="1">Belongs to the sigma-70 factor family. ECF subfamily.</text>
</comment>
<dbReference type="GO" id="GO:0016987">
    <property type="term" value="F:sigma factor activity"/>
    <property type="evidence" value="ECO:0007669"/>
    <property type="project" value="UniProtKB-KW"/>
</dbReference>
<evidence type="ECO:0000256" key="3">
    <source>
        <dbReference type="ARBA" id="ARBA00023082"/>
    </source>
</evidence>
<dbReference type="Pfam" id="PF04542">
    <property type="entry name" value="Sigma70_r2"/>
    <property type="match status" value="1"/>
</dbReference>
<dbReference type="SUPFAM" id="SSF88946">
    <property type="entry name" value="Sigma2 domain of RNA polymerase sigma factors"/>
    <property type="match status" value="1"/>
</dbReference>
<sequence length="171" mass="18669">MDASGLEAVFLANRGALLRFVASLGAGEAAEDVVHDLWLRIEAAPTGPIASPMSYLYRMANNLMLDRHRAVRQAERRDRDWTETTGGAVPGQSDMPSAERVLIAREQAALADEALQSVGPRAAAIFRRHRIDGIEQRVVAAEFGVSLSTVEGDLRKAYQAMLAVKRRLDEG</sequence>
<evidence type="ECO:0000256" key="1">
    <source>
        <dbReference type="ARBA" id="ARBA00010641"/>
    </source>
</evidence>
<reference evidence="7 8" key="1">
    <citation type="journal article" date="2013" name="Antonie Van Leeuwenhoek">
        <title>Sphingomonas ginsenosidivorax sp. nov., with the ability to transform ginsenosides.</title>
        <authorList>
            <person name="Jin X.F."/>
            <person name="Kim J.K."/>
            <person name="Liu Q.M."/>
            <person name="Kang M.S."/>
            <person name="He D."/>
            <person name="Jin F.X."/>
            <person name="Kim S.C."/>
            <person name="Im W.T."/>
        </authorList>
    </citation>
    <scope>NUCLEOTIDE SEQUENCE [LARGE SCALE GENOMIC DNA]</scope>
    <source>
        <strain evidence="7 8">KHI67</strain>
    </source>
</reference>
<keyword evidence="4" id="KW-0804">Transcription</keyword>
<dbReference type="InterPro" id="IPR039425">
    <property type="entry name" value="RNA_pol_sigma-70-like"/>
</dbReference>
<dbReference type="Proteomes" id="UP000321250">
    <property type="component" value="Unassembled WGS sequence"/>
</dbReference>
<dbReference type="EMBL" id="VOQR01000001">
    <property type="protein sequence ID" value="TXC70626.1"/>
    <property type="molecule type" value="Genomic_DNA"/>
</dbReference>
<dbReference type="NCBIfam" id="TIGR02937">
    <property type="entry name" value="sigma70-ECF"/>
    <property type="match status" value="1"/>
</dbReference>
<dbReference type="InterPro" id="IPR036388">
    <property type="entry name" value="WH-like_DNA-bd_sf"/>
</dbReference>
<dbReference type="AlphaFoldDB" id="A0A5C6UER6"/>
<evidence type="ECO:0000313" key="7">
    <source>
        <dbReference type="EMBL" id="TXC70626.1"/>
    </source>
</evidence>
<keyword evidence="2" id="KW-0805">Transcription regulation</keyword>